<reference evidence="3" key="1">
    <citation type="submission" date="2008-03" db="EMBL/GenBank/DDBJ databases">
        <title>Complete sequence of chromosome of Beijerinckia indica subsp. indica ATCC 9039.</title>
        <authorList>
            <consortium name="US DOE Joint Genome Institute"/>
            <person name="Copeland A."/>
            <person name="Lucas S."/>
            <person name="Lapidus A."/>
            <person name="Glavina del Rio T."/>
            <person name="Dalin E."/>
            <person name="Tice H."/>
            <person name="Bruce D."/>
            <person name="Goodwin L."/>
            <person name="Pitluck S."/>
            <person name="LaButti K."/>
            <person name="Schmutz J."/>
            <person name="Larimer F."/>
            <person name="Land M."/>
            <person name="Hauser L."/>
            <person name="Kyrpides N."/>
            <person name="Mikhailova N."/>
            <person name="Dunfield P.F."/>
            <person name="Dedysh S.N."/>
            <person name="Liesack W."/>
            <person name="Saw J.H."/>
            <person name="Alam M."/>
            <person name="Chen Y."/>
            <person name="Murrell J.C."/>
            <person name="Richardson P."/>
        </authorList>
    </citation>
    <scope>NUCLEOTIDE SEQUENCE [LARGE SCALE GENOMIC DNA]</scope>
    <source>
        <strain evidence="3">ATCC 9039 / DSM 1715 / NCIMB 8712</strain>
    </source>
</reference>
<keyword evidence="3" id="KW-1185">Reference proteome</keyword>
<dbReference type="PROSITE" id="PS51819">
    <property type="entry name" value="VOC"/>
    <property type="match status" value="1"/>
</dbReference>
<feature type="domain" description="VOC" evidence="1">
    <location>
        <begin position="11"/>
        <end position="125"/>
    </location>
</feature>
<gene>
    <name evidence="2" type="ordered locus">Bind_0995</name>
</gene>
<dbReference type="Gene3D" id="3.10.180.10">
    <property type="entry name" value="2,3-Dihydroxybiphenyl 1,2-Dioxygenase, domain 1"/>
    <property type="match status" value="1"/>
</dbReference>
<dbReference type="Pfam" id="PF00903">
    <property type="entry name" value="Glyoxalase"/>
    <property type="match status" value="1"/>
</dbReference>
<dbReference type="InterPro" id="IPR004360">
    <property type="entry name" value="Glyas_Fos-R_dOase_dom"/>
</dbReference>
<evidence type="ECO:0000259" key="1">
    <source>
        <dbReference type="PROSITE" id="PS51819"/>
    </source>
</evidence>
<sequence>MPETKKARAIGFNHIALEVGDIDEALSFYGRIFEFTLRGKSENMAFIDLGDQFLALQKGRLQPPDDGRHFGLVVDDKNTVREALTAAGIETLPGPFLDFRDPWGNRVEIVGYADIQFSKAPNILRGMGLTHLSKTPQALKELSEKGMAPD</sequence>
<dbReference type="KEGG" id="bid:Bind_0995"/>
<dbReference type="Proteomes" id="UP000001695">
    <property type="component" value="Chromosome"/>
</dbReference>
<dbReference type="AlphaFoldDB" id="B2II56"/>
<name>B2II56_BEII9</name>
<evidence type="ECO:0000313" key="3">
    <source>
        <dbReference type="Proteomes" id="UP000001695"/>
    </source>
</evidence>
<reference evidence="2 3" key="2">
    <citation type="journal article" date="2010" name="J. Bacteriol.">
        <title>Complete genome sequence of Beijerinckia indica subsp. indica.</title>
        <authorList>
            <person name="Tamas I."/>
            <person name="Dedysh S.N."/>
            <person name="Liesack W."/>
            <person name="Stott M.B."/>
            <person name="Alam M."/>
            <person name="Murrell J.C."/>
            <person name="Dunfield P.F."/>
        </authorList>
    </citation>
    <scope>NUCLEOTIDE SEQUENCE [LARGE SCALE GENOMIC DNA]</scope>
    <source>
        <strain evidence="3">ATCC 9039 / DSM 1715 / NCIMB 8712</strain>
    </source>
</reference>
<organism evidence="2 3">
    <name type="scientific">Beijerinckia indica subsp. indica (strain ATCC 9039 / DSM 1715 / NCIMB 8712)</name>
    <dbReference type="NCBI Taxonomy" id="395963"/>
    <lineage>
        <taxon>Bacteria</taxon>
        <taxon>Pseudomonadati</taxon>
        <taxon>Pseudomonadota</taxon>
        <taxon>Alphaproteobacteria</taxon>
        <taxon>Hyphomicrobiales</taxon>
        <taxon>Beijerinckiaceae</taxon>
        <taxon>Beijerinckia</taxon>
    </lineage>
</organism>
<dbReference type="SUPFAM" id="SSF54593">
    <property type="entry name" value="Glyoxalase/Bleomycin resistance protein/Dihydroxybiphenyl dioxygenase"/>
    <property type="match status" value="1"/>
</dbReference>
<dbReference type="STRING" id="395963.Bind_0995"/>
<protein>
    <submittedName>
        <fullName evidence="2">Glyoxalase/bleomycin resistance protein/dioxygenase</fullName>
    </submittedName>
</protein>
<proteinExistence type="predicted"/>
<accession>B2II56</accession>
<keyword evidence="2" id="KW-0223">Dioxygenase</keyword>
<dbReference type="RefSeq" id="WP_012383996.1">
    <property type="nucleotide sequence ID" value="NC_010581.1"/>
</dbReference>
<dbReference type="InterPro" id="IPR029068">
    <property type="entry name" value="Glyas_Bleomycin-R_OHBP_Dase"/>
</dbReference>
<dbReference type="CDD" id="cd06587">
    <property type="entry name" value="VOC"/>
    <property type="match status" value="1"/>
</dbReference>
<dbReference type="eggNOG" id="COG0346">
    <property type="taxonomic scope" value="Bacteria"/>
</dbReference>
<evidence type="ECO:0000313" key="2">
    <source>
        <dbReference type="EMBL" id="ACB94639.1"/>
    </source>
</evidence>
<dbReference type="InterPro" id="IPR037523">
    <property type="entry name" value="VOC_core"/>
</dbReference>
<dbReference type="GO" id="GO:0051213">
    <property type="term" value="F:dioxygenase activity"/>
    <property type="evidence" value="ECO:0007669"/>
    <property type="project" value="UniProtKB-KW"/>
</dbReference>
<dbReference type="OrthoDB" id="9798430at2"/>
<dbReference type="EMBL" id="CP001016">
    <property type="protein sequence ID" value="ACB94639.1"/>
    <property type="molecule type" value="Genomic_DNA"/>
</dbReference>
<dbReference type="HOGENOM" id="CLU_113303_0_0_5"/>
<keyword evidence="2" id="KW-0560">Oxidoreductase</keyword>